<evidence type="ECO:0000256" key="1">
    <source>
        <dbReference type="SAM" id="MobiDB-lite"/>
    </source>
</evidence>
<dbReference type="EMBL" id="JAOAOG010000147">
    <property type="protein sequence ID" value="KAJ6245222.1"/>
    <property type="molecule type" value="Genomic_DNA"/>
</dbReference>
<name>A0ABQ8YKU8_9EUKA</name>
<comment type="caution">
    <text evidence="2">The sequence shown here is derived from an EMBL/GenBank/DDBJ whole genome shotgun (WGS) entry which is preliminary data.</text>
</comment>
<gene>
    <name evidence="2" type="ORF">M0813_20532</name>
</gene>
<dbReference type="Proteomes" id="UP001150062">
    <property type="component" value="Unassembled WGS sequence"/>
</dbReference>
<feature type="compositionally biased region" description="Low complexity" evidence="1">
    <location>
        <begin position="266"/>
        <end position="290"/>
    </location>
</feature>
<sequence>MLDNESNNLRSLDLTILNSRNDEELSLEDDFFAQHYKLKLDQEEQKEIIKLKNELFRYGFLFKKEEDKKSSLIDLLIDLEYLPKGDEVFPIQKMTKNFYLINRVIMKEYMYKMFNGEETIDLCETLRLHFLVNYRINKRRRKPNLENRQKLRKKNKQLSSKPSTFTNLDFVPTSQGNQKKIKHSNINDVPPYITSSSENRNLPKENKKKCKKKIPKKKKKFTRYTQKKIFSLDPPKKKIDLKSQKKISISDPRTKNFFHSQKFPKSSSFSSSKSDSSSSQSSYNLSTSNSLEDSLYVTNISSSEESNNEKKTIKKKPKNQKKKK</sequence>
<protein>
    <submittedName>
        <fullName evidence="2">Uncharacterized protein</fullName>
    </submittedName>
</protein>
<reference evidence="2" key="1">
    <citation type="submission" date="2022-08" db="EMBL/GenBank/DDBJ databases">
        <title>Novel sulfate-reducing endosymbionts in the free-living metamonad Anaeramoeba.</title>
        <authorList>
            <person name="Jerlstrom-Hultqvist J."/>
            <person name="Cepicka I."/>
            <person name="Gallot-Lavallee L."/>
            <person name="Salas-Leiva D."/>
            <person name="Curtis B.A."/>
            <person name="Zahonova K."/>
            <person name="Pipaliya S."/>
            <person name="Dacks J."/>
            <person name="Roger A.J."/>
        </authorList>
    </citation>
    <scope>NUCLEOTIDE SEQUENCE</scope>
    <source>
        <strain evidence="2">Schooner1</strain>
    </source>
</reference>
<organism evidence="2 3">
    <name type="scientific">Anaeramoeba flamelloides</name>
    <dbReference type="NCBI Taxonomy" id="1746091"/>
    <lineage>
        <taxon>Eukaryota</taxon>
        <taxon>Metamonada</taxon>
        <taxon>Anaeramoebidae</taxon>
        <taxon>Anaeramoeba</taxon>
    </lineage>
</organism>
<feature type="compositionally biased region" description="Basic residues" evidence="1">
    <location>
        <begin position="312"/>
        <end position="324"/>
    </location>
</feature>
<keyword evidence="3" id="KW-1185">Reference proteome</keyword>
<feature type="compositionally biased region" description="Basic and acidic residues" evidence="1">
    <location>
        <begin position="234"/>
        <end position="243"/>
    </location>
</feature>
<evidence type="ECO:0000313" key="3">
    <source>
        <dbReference type="Proteomes" id="UP001150062"/>
    </source>
</evidence>
<feature type="region of interest" description="Disordered" evidence="1">
    <location>
        <begin position="151"/>
        <end position="324"/>
    </location>
</feature>
<evidence type="ECO:0000313" key="2">
    <source>
        <dbReference type="EMBL" id="KAJ6245222.1"/>
    </source>
</evidence>
<accession>A0ABQ8YKU8</accession>
<proteinExistence type="predicted"/>
<feature type="compositionally biased region" description="Polar residues" evidence="1">
    <location>
        <begin position="157"/>
        <end position="178"/>
    </location>
</feature>
<feature type="compositionally biased region" description="Basic residues" evidence="1">
    <location>
        <begin position="206"/>
        <end position="226"/>
    </location>
</feature>